<name>A0A835IHZ1_9MAGN</name>
<dbReference type="Gene3D" id="3.80.10.10">
    <property type="entry name" value="Ribonuclease Inhibitor"/>
    <property type="match status" value="1"/>
</dbReference>
<dbReference type="InterPro" id="IPR032675">
    <property type="entry name" value="LRR_dom_sf"/>
</dbReference>
<feature type="signal peptide" evidence="1">
    <location>
        <begin position="1"/>
        <end position="20"/>
    </location>
</feature>
<dbReference type="Proteomes" id="UP000631114">
    <property type="component" value="Unassembled WGS sequence"/>
</dbReference>
<keyword evidence="3" id="KW-1185">Reference proteome</keyword>
<proteinExistence type="predicted"/>
<sequence>MVPNVFQLSLAFAFYHSLCAFPLTENSMAIIDALKDKNDYHVFSALPEKCPSATMEEAVLEIFNYMTDPANFGAITIEGYDRDIGGSRMYLFHIPFYIGQYKITETIDFLREEAADISDSGSEQTVHKKIIRNSVEAITPDMLMECLLYCALLDGKSILNVLLEHNLVETLAHPGDPKKYSEALPRITLELPPNMVKYNSFWPIVTSHNDGKSLRGLASSAQHTKMKNHQKFQLVFFSLLQTAQDFVLNLFIDDPPSFQDFSENFFENMQKLRVLNLKNAWISSLPSSLALLCNSLKVLNFQGCKRLESLSVPLLQILRNLRSLEIERGKRFSRNISGDQEIVRFQSQKHGRSKRVLDREVPRDGGECSREEHMNLEYCPRLNTCPALNKITVKGCPRFAKLPLHHGLGYHCSRTSSSLNPVQVVK</sequence>
<evidence type="ECO:0000313" key="3">
    <source>
        <dbReference type="Proteomes" id="UP000631114"/>
    </source>
</evidence>
<protein>
    <submittedName>
        <fullName evidence="2">Uncharacterized protein</fullName>
    </submittedName>
</protein>
<keyword evidence="1" id="KW-0732">Signal</keyword>
<reference evidence="2 3" key="1">
    <citation type="submission" date="2020-10" db="EMBL/GenBank/DDBJ databases">
        <title>The Coptis chinensis genome and diversification of protoberbering-type alkaloids.</title>
        <authorList>
            <person name="Wang B."/>
            <person name="Shu S."/>
            <person name="Song C."/>
            <person name="Liu Y."/>
        </authorList>
    </citation>
    <scope>NUCLEOTIDE SEQUENCE [LARGE SCALE GENOMIC DNA]</scope>
    <source>
        <strain evidence="2">HL-2020</strain>
        <tissue evidence="2">Leaf</tissue>
    </source>
</reference>
<comment type="caution">
    <text evidence="2">The sequence shown here is derived from an EMBL/GenBank/DDBJ whole genome shotgun (WGS) entry which is preliminary data.</text>
</comment>
<accession>A0A835IHZ1</accession>
<dbReference type="AlphaFoldDB" id="A0A835IHZ1"/>
<dbReference type="EMBL" id="JADFTS010000002">
    <property type="protein sequence ID" value="KAF9618136.1"/>
    <property type="molecule type" value="Genomic_DNA"/>
</dbReference>
<evidence type="ECO:0000313" key="2">
    <source>
        <dbReference type="EMBL" id="KAF9618136.1"/>
    </source>
</evidence>
<dbReference type="OrthoDB" id="1938824at2759"/>
<evidence type="ECO:0000256" key="1">
    <source>
        <dbReference type="SAM" id="SignalP"/>
    </source>
</evidence>
<gene>
    <name evidence="2" type="ORF">IFM89_000252</name>
</gene>
<organism evidence="2 3">
    <name type="scientific">Coptis chinensis</name>
    <dbReference type="NCBI Taxonomy" id="261450"/>
    <lineage>
        <taxon>Eukaryota</taxon>
        <taxon>Viridiplantae</taxon>
        <taxon>Streptophyta</taxon>
        <taxon>Embryophyta</taxon>
        <taxon>Tracheophyta</taxon>
        <taxon>Spermatophyta</taxon>
        <taxon>Magnoliopsida</taxon>
        <taxon>Ranunculales</taxon>
        <taxon>Ranunculaceae</taxon>
        <taxon>Coptidoideae</taxon>
        <taxon>Coptis</taxon>
    </lineage>
</organism>
<dbReference type="SUPFAM" id="SSF52047">
    <property type="entry name" value="RNI-like"/>
    <property type="match status" value="1"/>
</dbReference>
<feature type="chain" id="PRO_5032514963" evidence="1">
    <location>
        <begin position="21"/>
        <end position="426"/>
    </location>
</feature>